<protein>
    <submittedName>
        <fullName evidence="1">Uncharacterized protein</fullName>
    </submittedName>
</protein>
<accession>A0A1J4KCL6</accession>
<evidence type="ECO:0000313" key="2">
    <source>
        <dbReference type="Proteomes" id="UP000179807"/>
    </source>
</evidence>
<evidence type="ECO:0000313" key="1">
    <source>
        <dbReference type="EMBL" id="OHT07197.1"/>
    </source>
</evidence>
<organism evidence="1 2">
    <name type="scientific">Tritrichomonas foetus</name>
    <dbReference type="NCBI Taxonomy" id="1144522"/>
    <lineage>
        <taxon>Eukaryota</taxon>
        <taxon>Metamonada</taxon>
        <taxon>Parabasalia</taxon>
        <taxon>Tritrichomonadida</taxon>
        <taxon>Tritrichomonadidae</taxon>
        <taxon>Tritrichomonas</taxon>
    </lineage>
</organism>
<gene>
    <name evidence="1" type="ORF">TRFO_01338</name>
</gene>
<proteinExistence type="predicted"/>
<dbReference type="InterPro" id="IPR016024">
    <property type="entry name" value="ARM-type_fold"/>
</dbReference>
<comment type="caution">
    <text evidence="1">The sequence shown here is derived from an EMBL/GenBank/DDBJ whole genome shotgun (WGS) entry which is preliminary data.</text>
</comment>
<reference evidence="1" key="1">
    <citation type="submission" date="2016-10" db="EMBL/GenBank/DDBJ databases">
        <authorList>
            <person name="Benchimol M."/>
            <person name="Almeida L.G."/>
            <person name="Vasconcelos A.T."/>
            <person name="Perreira-Neves A."/>
            <person name="Rosa I.A."/>
            <person name="Tasca T."/>
            <person name="Bogo M.R."/>
            <person name="de Souza W."/>
        </authorList>
    </citation>
    <scope>NUCLEOTIDE SEQUENCE [LARGE SCALE GENOMIC DNA]</scope>
    <source>
        <strain evidence="1">K</strain>
    </source>
</reference>
<dbReference type="GeneID" id="94824752"/>
<sequence length="493" mass="58066">MDMDYIPKQDLTFYSTDGFEPVCQKFHDVYTEISNYESQDFHTEIENNKIQNFYNMLHEILLALHTYTGIMPVKLIETFFTDYIVFQNIADIINLNKIYCLEFDEEDGCDPESIDQSDQSNLKISLHIINNCSVKSKILLKEMLKHGIFIIIQCSFKFYHEQTKCIALTIFSNLFRNMPKEGELLFLNFFLDLVHVYFPQDDDDPNHYNHAKSHFIHSSITSIFVSLNKYPLIYADDDQEREIRNFFFEFFFACIINSYYDCLVASLNGILDFAERPEFILKMVEKQYFKLLIDNFNGDTNIERSHLYIKIFINFFIHANDSIMQLLQDLANSNINNFIRLLDDSEFELNVSLLLLTEISKRFPTSFIDFIQRGAFHLLSERLYESNFESKKMILDFISYSILSNVPQIIPEIIKFQFFDEMIQMIDSGIEGITDPLCYTDYLKSLLFALNVTPDVKIYLDTISAEEVFANYSPVNEEQTNLLMSIKAFYERE</sequence>
<dbReference type="EMBL" id="MLAK01000704">
    <property type="protein sequence ID" value="OHT07197.1"/>
    <property type="molecule type" value="Genomic_DNA"/>
</dbReference>
<dbReference type="Proteomes" id="UP000179807">
    <property type="component" value="Unassembled WGS sequence"/>
</dbReference>
<keyword evidence="2" id="KW-1185">Reference proteome</keyword>
<dbReference type="VEuPathDB" id="TrichDB:TRFO_01338"/>
<dbReference type="RefSeq" id="XP_068360333.1">
    <property type="nucleotide sequence ID" value="XM_068490048.1"/>
</dbReference>
<dbReference type="AlphaFoldDB" id="A0A1J4KCL6"/>
<dbReference type="SUPFAM" id="SSF48371">
    <property type="entry name" value="ARM repeat"/>
    <property type="match status" value="1"/>
</dbReference>
<name>A0A1J4KCL6_9EUKA</name>